<dbReference type="GeneID" id="62150760"/>
<dbReference type="AlphaFoldDB" id="A0A9P5IJY0"/>
<keyword evidence="1" id="KW-1133">Transmembrane helix</keyword>
<evidence type="ECO:0000256" key="1">
    <source>
        <dbReference type="SAM" id="Phobius"/>
    </source>
</evidence>
<organism evidence="2 3">
    <name type="scientific">Botrytis byssoidea</name>
    <dbReference type="NCBI Taxonomy" id="139641"/>
    <lineage>
        <taxon>Eukaryota</taxon>
        <taxon>Fungi</taxon>
        <taxon>Dikarya</taxon>
        <taxon>Ascomycota</taxon>
        <taxon>Pezizomycotina</taxon>
        <taxon>Leotiomycetes</taxon>
        <taxon>Helotiales</taxon>
        <taxon>Sclerotiniaceae</taxon>
        <taxon>Botrytis</taxon>
    </lineage>
</organism>
<dbReference type="RefSeq" id="XP_038731170.1">
    <property type="nucleotide sequence ID" value="XM_038877685.1"/>
</dbReference>
<proteinExistence type="predicted"/>
<dbReference type="Proteomes" id="UP000710849">
    <property type="component" value="Unassembled WGS sequence"/>
</dbReference>
<feature type="transmembrane region" description="Helical" evidence="1">
    <location>
        <begin position="12"/>
        <end position="33"/>
    </location>
</feature>
<keyword evidence="1" id="KW-0812">Transmembrane</keyword>
<dbReference type="EMBL" id="RCSW01000014">
    <property type="protein sequence ID" value="KAF7939090.1"/>
    <property type="molecule type" value="Genomic_DNA"/>
</dbReference>
<gene>
    <name evidence="2" type="ORF">EAE97_007171</name>
</gene>
<sequence length="62" mass="6688">MAIVRAAPAHMNAFPLIVVNLDVLAVASCSFAFEVVASIRPPKVEFTPAVLAILDTLKRRII</sequence>
<accession>A0A9P5IJY0</accession>
<keyword evidence="3" id="KW-1185">Reference proteome</keyword>
<protein>
    <submittedName>
        <fullName evidence="2">Uncharacterized protein</fullName>
    </submittedName>
</protein>
<evidence type="ECO:0000313" key="3">
    <source>
        <dbReference type="Proteomes" id="UP000710849"/>
    </source>
</evidence>
<reference evidence="2 3" key="1">
    <citation type="journal article" date="2020" name="Genome Biol. Evol.">
        <title>Comparative genomics of Sclerotiniaceae.</title>
        <authorList>
            <person name="Valero Jimenez C.A."/>
            <person name="Steentjes M."/>
            <person name="Scholten O.E."/>
            <person name="Van Kan J.A.L."/>
        </authorList>
    </citation>
    <scope>NUCLEOTIDE SEQUENCE [LARGE SCALE GENOMIC DNA]</scope>
    <source>
        <strain evidence="2 3">MUCL 94</strain>
    </source>
</reference>
<keyword evidence="1" id="KW-0472">Membrane</keyword>
<comment type="caution">
    <text evidence="2">The sequence shown here is derived from an EMBL/GenBank/DDBJ whole genome shotgun (WGS) entry which is preliminary data.</text>
</comment>
<evidence type="ECO:0000313" key="2">
    <source>
        <dbReference type="EMBL" id="KAF7939090.1"/>
    </source>
</evidence>
<name>A0A9P5IJY0_9HELO</name>